<accession>A0A3P6T082</accession>
<reference evidence="1 2" key="1">
    <citation type="submission" date="2018-11" db="EMBL/GenBank/DDBJ databases">
        <authorList>
            <consortium name="Pathogen Informatics"/>
        </authorList>
    </citation>
    <scope>NUCLEOTIDE SEQUENCE [LARGE SCALE GENOMIC DNA]</scope>
</reference>
<organism evidence="1 2">
    <name type="scientific">Cylicostephanus goldi</name>
    <name type="common">Nematode worm</name>
    <dbReference type="NCBI Taxonomy" id="71465"/>
    <lineage>
        <taxon>Eukaryota</taxon>
        <taxon>Metazoa</taxon>
        <taxon>Ecdysozoa</taxon>
        <taxon>Nematoda</taxon>
        <taxon>Chromadorea</taxon>
        <taxon>Rhabditida</taxon>
        <taxon>Rhabditina</taxon>
        <taxon>Rhabditomorpha</taxon>
        <taxon>Strongyloidea</taxon>
        <taxon>Strongylidae</taxon>
        <taxon>Cylicostephanus</taxon>
    </lineage>
</organism>
<dbReference type="AlphaFoldDB" id="A0A3P6T082"/>
<gene>
    <name evidence="1" type="ORF">CGOC_LOCUS5061</name>
</gene>
<dbReference type="EMBL" id="UYRV01014860">
    <property type="protein sequence ID" value="VDK60584.1"/>
    <property type="molecule type" value="Genomic_DNA"/>
</dbReference>
<dbReference type="OrthoDB" id="5794765at2759"/>
<dbReference type="Proteomes" id="UP000271889">
    <property type="component" value="Unassembled WGS sequence"/>
</dbReference>
<name>A0A3P6T082_CYLGO</name>
<proteinExistence type="predicted"/>
<evidence type="ECO:0000313" key="1">
    <source>
        <dbReference type="EMBL" id="VDK60584.1"/>
    </source>
</evidence>
<protein>
    <submittedName>
        <fullName evidence="1">Uncharacterized protein</fullName>
    </submittedName>
</protein>
<evidence type="ECO:0000313" key="2">
    <source>
        <dbReference type="Proteomes" id="UP000271889"/>
    </source>
</evidence>
<keyword evidence="2" id="KW-1185">Reference proteome</keyword>
<sequence>MDTTTIIDEVVKTANKGLLFHSVSIENYTLEDCQIAYHATTNSLIQVC</sequence>